<comment type="caution">
    <text evidence="8">The sequence shown here is derived from an EMBL/GenBank/DDBJ whole genome shotgun (WGS) entry which is preliminary data.</text>
</comment>
<dbReference type="InterPro" id="IPR006224">
    <property type="entry name" value="PsdUridine_synth_RluA-like_CS"/>
</dbReference>
<gene>
    <name evidence="8" type="ORF">HMPREF9709_00788</name>
</gene>
<dbReference type="GO" id="GO:0120159">
    <property type="term" value="F:rRNA pseudouridine synthase activity"/>
    <property type="evidence" value="ECO:0007669"/>
    <property type="project" value="UniProtKB-ARBA"/>
</dbReference>
<feature type="domain" description="RNA-binding S4" evidence="7">
    <location>
        <begin position="11"/>
        <end position="75"/>
    </location>
</feature>
<comment type="function">
    <text evidence="6">Responsible for synthesis of pseudouridine from uracil.</text>
</comment>
<keyword evidence="5" id="KW-0694">RNA-binding</keyword>
<dbReference type="NCBIfam" id="TIGR00005">
    <property type="entry name" value="rluA_subfam"/>
    <property type="match status" value="1"/>
</dbReference>
<dbReference type="Gene3D" id="3.30.2350.10">
    <property type="entry name" value="Pseudouridine synthase"/>
    <property type="match status" value="1"/>
</dbReference>
<evidence type="ECO:0000256" key="3">
    <source>
        <dbReference type="ARBA" id="ARBA00023235"/>
    </source>
</evidence>
<dbReference type="Gene3D" id="3.10.290.10">
    <property type="entry name" value="RNA-binding S4 domain"/>
    <property type="match status" value="1"/>
</dbReference>
<accession>H3NN77</accession>
<dbReference type="InterPro" id="IPR006145">
    <property type="entry name" value="PsdUridine_synth_RsuA/RluA"/>
</dbReference>
<dbReference type="GO" id="GO:0003723">
    <property type="term" value="F:RNA binding"/>
    <property type="evidence" value="ECO:0007669"/>
    <property type="project" value="UniProtKB-KW"/>
</dbReference>
<dbReference type="CDD" id="cd02869">
    <property type="entry name" value="PseudoU_synth_RluA_like"/>
    <property type="match status" value="1"/>
</dbReference>
<sequence>MKITIDEQINQRIDQFLSDYYEDISRSKLSSLIKNGDVLVNDKKVKPSYIVNNNDEISIDLSALDIKPILAENLPIEIVYQDDDIAIINKPIDIISHPTEKIRSNTVVNFLLSKFENLPTLNGEDRAGIVHRLDKDTSGLMIVALNEESMKQLKKMFQNRNIIKKYRAIVNNRFSENEGVIEKNISRNMSNRKLMAISEDGKYAKTAYKVLKQTSEYAYLDIDLFTGRTHQIRVHMKSINHPILGDADYNNIKSKYNISAQLLQAYRLEFDHPITKKHMKVEIPMYPEFKKYYNIIFEVQDESRNTNL</sequence>
<evidence type="ECO:0000259" key="7">
    <source>
        <dbReference type="SMART" id="SM00363"/>
    </source>
</evidence>
<keyword evidence="3 6" id="KW-0413">Isomerase</keyword>
<dbReference type="PATRIC" id="fig|883114.3.peg.780"/>
<comment type="similarity">
    <text evidence="2 6">Belongs to the pseudouridine synthase RluA family.</text>
</comment>
<dbReference type="AlphaFoldDB" id="H3NN77"/>
<dbReference type="PANTHER" id="PTHR21600">
    <property type="entry name" value="MITOCHONDRIAL RNA PSEUDOURIDINE SYNTHASE"/>
    <property type="match status" value="1"/>
</dbReference>
<evidence type="ECO:0000313" key="8">
    <source>
        <dbReference type="EMBL" id="EHR34481.1"/>
    </source>
</evidence>
<reference evidence="8 9" key="1">
    <citation type="submission" date="2012-01" db="EMBL/GenBank/DDBJ databases">
        <title>The Genome Sequence of Helcococcus kunzii ATCC 51366.</title>
        <authorList>
            <consortium name="The Broad Institute Genome Sequencing Platform"/>
            <person name="Earl A."/>
            <person name="Ward D."/>
            <person name="Feldgarden M."/>
            <person name="Gevers D."/>
            <person name="Huys G."/>
            <person name="Young S.K."/>
            <person name="Zeng Q."/>
            <person name="Gargeya S."/>
            <person name="Fitzgerald M."/>
            <person name="Haas B."/>
            <person name="Abouelleil A."/>
            <person name="Alvarado L."/>
            <person name="Arachchi H.M."/>
            <person name="Berlin A."/>
            <person name="Chapman S.B."/>
            <person name="Gearin G."/>
            <person name="Goldberg J."/>
            <person name="Griggs A."/>
            <person name="Gujja S."/>
            <person name="Hansen M."/>
            <person name="Heiman D."/>
            <person name="Howarth C."/>
            <person name="Larimer J."/>
            <person name="Lui A."/>
            <person name="MacDonald P.J.P."/>
            <person name="McCowen C."/>
            <person name="Montmayeur A."/>
            <person name="Murphy C."/>
            <person name="Neiman D."/>
            <person name="Pearson M."/>
            <person name="Priest M."/>
            <person name="Roberts A."/>
            <person name="Saif S."/>
            <person name="Shea T."/>
            <person name="Sisk P."/>
            <person name="Stolte C."/>
            <person name="Sykes S."/>
            <person name="Wortman J."/>
            <person name="Nusbaum C."/>
            <person name="Birren B."/>
        </authorList>
    </citation>
    <scope>NUCLEOTIDE SEQUENCE [LARGE SCALE GENOMIC DNA]</scope>
    <source>
        <strain evidence="8 9">ATCC 51366</strain>
    </source>
</reference>
<dbReference type="InterPro" id="IPR036986">
    <property type="entry name" value="S4_RNA-bd_sf"/>
</dbReference>
<evidence type="ECO:0000256" key="4">
    <source>
        <dbReference type="PIRSR" id="PIRSR606225-1"/>
    </source>
</evidence>
<dbReference type="HOGENOM" id="CLU_016902_4_4_9"/>
<dbReference type="OrthoDB" id="9807829at2"/>
<organism evidence="8 9">
    <name type="scientific">Helcococcus kunzii ATCC 51366</name>
    <dbReference type="NCBI Taxonomy" id="883114"/>
    <lineage>
        <taxon>Bacteria</taxon>
        <taxon>Bacillati</taxon>
        <taxon>Bacillota</taxon>
        <taxon>Tissierellia</taxon>
        <taxon>Tissierellales</taxon>
        <taxon>Peptoniphilaceae</taxon>
        <taxon>Helcococcus</taxon>
    </lineage>
</organism>
<evidence type="ECO:0000256" key="1">
    <source>
        <dbReference type="ARBA" id="ARBA00000073"/>
    </source>
</evidence>
<dbReference type="InterPro" id="IPR050188">
    <property type="entry name" value="RluA_PseudoU_synthase"/>
</dbReference>
<dbReference type="PROSITE" id="PS50889">
    <property type="entry name" value="S4"/>
    <property type="match status" value="1"/>
</dbReference>
<dbReference type="RefSeq" id="WP_005398151.1">
    <property type="nucleotide sequence ID" value="NZ_JH601088.1"/>
</dbReference>
<evidence type="ECO:0000313" key="9">
    <source>
        <dbReference type="Proteomes" id="UP000004191"/>
    </source>
</evidence>
<dbReference type="STRING" id="883114.HMPREF9709_00788"/>
<dbReference type="Pfam" id="PF00849">
    <property type="entry name" value="PseudoU_synth_2"/>
    <property type="match status" value="1"/>
</dbReference>
<name>H3NN77_9FIRM</name>
<evidence type="ECO:0000256" key="2">
    <source>
        <dbReference type="ARBA" id="ARBA00010876"/>
    </source>
</evidence>
<dbReference type="GeneID" id="96998787"/>
<protein>
    <recommendedName>
        <fullName evidence="6">Pseudouridine synthase</fullName>
        <ecNumber evidence="6">5.4.99.-</ecNumber>
    </recommendedName>
</protein>
<evidence type="ECO:0000256" key="6">
    <source>
        <dbReference type="RuleBase" id="RU362028"/>
    </source>
</evidence>
<dbReference type="SMART" id="SM00363">
    <property type="entry name" value="S4"/>
    <property type="match status" value="1"/>
</dbReference>
<dbReference type="InterPro" id="IPR002942">
    <property type="entry name" value="S4_RNA-bd"/>
</dbReference>
<evidence type="ECO:0000256" key="5">
    <source>
        <dbReference type="PROSITE-ProRule" id="PRU00182"/>
    </source>
</evidence>
<feature type="active site" evidence="4">
    <location>
        <position position="134"/>
    </location>
</feature>
<keyword evidence="9" id="KW-1185">Reference proteome</keyword>
<dbReference type="eggNOG" id="COG0564">
    <property type="taxonomic scope" value="Bacteria"/>
</dbReference>
<dbReference type="Pfam" id="PF01479">
    <property type="entry name" value="S4"/>
    <property type="match status" value="1"/>
</dbReference>
<comment type="catalytic activity">
    <reaction evidence="1 6">
        <text>a uridine in RNA = a pseudouridine in RNA</text>
        <dbReference type="Rhea" id="RHEA:48348"/>
        <dbReference type="Rhea" id="RHEA-COMP:12068"/>
        <dbReference type="Rhea" id="RHEA-COMP:12069"/>
        <dbReference type="ChEBI" id="CHEBI:65314"/>
        <dbReference type="ChEBI" id="CHEBI:65315"/>
    </reaction>
</comment>
<dbReference type="InterPro" id="IPR020103">
    <property type="entry name" value="PsdUridine_synth_cat_dom_sf"/>
</dbReference>
<dbReference type="SUPFAM" id="SSF55174">
    <property type="entry name" value="Alpha-L RNA-binding motif"/>
    <property type="match status" value="1"/>
</dbReference>
<dbReference type="Proteomes" id="UP000004191">
    <property type="component" value="Unassembled WGS sequence"/>
</dbReference>
<proteinExistence type="inferred from homology"/>
<dbReference type="EMBL" id="AGEI01000020">
    <property type="protein sequence ID" value="EHR34481.1"/>
    <property type="molecule type" value="Genomic_DNA"/>
</dbReference>
<dbReference type="InterPro" id="IPR006225">
    <property type="entry name" value="PsdUridine_synth_RluC/D"/>
</dbReference>
<dbReference type="GO" id="GO:0000455">
    <property type="term" value="P:enzyme-directed rRNA pseudouridine synthesis"/>
    <property type="evidence" value="ECO:0007669"/>
    <property type="project" value="UniProtKB-ARBA"/>
</dbReference>
<dbReference type="EC" id="5.4.99.-" evidence="6"/>
<dbReference type="PANTHER" id="PTHR21600:SF44">
    <property type="entry name" value="RIBOSOMAL LARGE SUBUNIT PSEUDOURIDINE SYNTHASE D"/>
    <property type="match status" value="1"/>
</dbReference>
<dbReference type="CDD" id="cd00165">
    <property type="entry name" value="S4"/>
    <property type="match status" value="1"/>
</dbReference>
<dbReference type="SUPFAM" id="SSF55120">
    <property type="entry name" value="Pseudouridine synthase"/>
    <property type="match status" value="1"/>
</dbReference>
<dbReference type="PROSITE" id="PS01129">
    <property type="entry name" value="PSI_RLU"/>
    <property type="match status" value="1"/>
</dbReference>